<proteinExistence type="predicted"/>
<organism evidence="1 2">
    <name type="scientific">Amycolatopsis carbonis</name>
    <dbReference type="NCBI Taxonomy" id="715471"/>
    <lineage>
        <taxon>Bacteria</taxon>
        <taxon>Bacillati</taxon>
        <taxon>Actinomycetota</taxon>
        <taxon>Actinomycetes</taxon>
        <taxon>Pseudonocardiales</taxon>
        <taxon>Pseudonocardiaceae</taxon>
        <taxon>Amycolatopsis</taxon>
    </lineage>
</organism>
<dbReference type="InterPro" id="IPR014710">
    <property type="entry name" value="RmlC-like_jellyroll"/>
</dbReference>
<dbReference type="KEGG" id="acab:QRX50_47935"/>
<gene>
    <name evidence="1" type="ORF">QRX50_47935</name>
</gene>
<dbReference type="Proteomes" id="UP001236014">
    <property type="component" value="Chromosome"/>
</dbReference>
<keyword evidence="1" id="KW-0223">Dioxygenase</keyword>
<evidence type="ECO:0000313" key="2">
    <source>
        <dbReference type="Proteomes" id="UP001236014"/>
    </source>
</evidence>
<dbReference type="InterPro" id="IPR011051">
    <property type="entry name" value="RmlC_Cupin_sf"/>
</dbReference>
<keyword evidence="1" id="KW-0560">Oxidoreductase</keyword>
<dbReference type="EMBL" id="CP127294">
    <property type="protein sequence ID" value="WIX78978.1"/>
    <property type="molecule type" value="Genomic_DNA"/>
</dbReference>
<dbReference type="RefSeq" id="WP_285969675.1">
    <property type="nucleotide sequence ID" value="NZ_CP127294.1"/>
</dbReference>
<name>A0A9Y2II27_9PSEU</name>
<dbReference type="Gene3D" id="2.60.120.10">
    <property type="entry name" value="Jelly Rolls"/>
    <property type="match status" value="1"/>
</dbReference>
<dbReference type="GO" id="GO:0051213">
    <property type="term" value="F:dioxygenase activity"/>
    <property type="evidence" value="ECO:0007669"/>
    <property type="project" value="UniProtKB-KW"/>
</dbReference>
<sequence length="176" mass="18818">MTELTDLILAARRAGRAPDPAAALLRLQREVAASAAEVLGWLPGSGGDEHVLHAEPTLTLLRVEIGPRTEYPPHDHLIPACIAVLEGRETNTFYRADGSGLTGAGEIDTAAGSVLPMDERVIHSVANRTGEWSVALHVYLGDLFQLSRTIWDPATGAPGPYSDERYFALARTTAPA</sequence>
<reference evidence="1 2" key="1">
    <citation type="submission" date="2023-06" db="EMBL/GenBank/DDBJ databases">
        <authorList>
            <person name="Oyuntsetseg B."/>
            <person name="Kim S.B."/>
        </authorList>
    </citation>
    <scope>NUCLEOTIDE SEQUENCE [LARGE SCALE GENOMIC DNA]</scope>
    <source>
        <strain evidence="1 2">2-15</strain>
    </source>
</reference>
<accession>A0A9Y2II27</accession>
<dbReference type="SUPFAM" id="SSF51182">
    <property type="entry name" value="RmlC-like cupins"/>
    <property type="match status" value="1"/>
</dbReference>
<protein>
    <submittedName>
        <fullName evidence="1">Cysteine dioxygenase family protein</fullName>
    </submittedName>
</protein>
<evidence type="ECO:0000313" key="1">
    <source>
        <dbReference type="EMBL" id="WIX78978.1"/>
    </source>
</evidence>
<dbReference type="AlphaFoldDB" id="A0A9Y2II27"/>
<dbReference type="CDD" id="cd10548">
    <property type="entry name" value="cupin_CDO"/>
    <property type="match status" value="1"/>
</dbReference>
<keyword evidence="2" id="KW-1185">Reference proteome</keyword>